<comment type="caution">
    <text evidence="1">The sequence shown here is derived from an EMBL/GenBank/DDBJ whole genome shotgun (WGS) entry which is preliminary data.</text>
</comment>
<proteinExistence type="predicted"/>
<protein>
    <submittedName>
        <fullName evidence="1">Ferredoxin</fullName>
    </submittedName>
</protein>
<sequence>MILLDTSPPERLHTAVREAATVCPTTAITLDDQP</sequence>
<name>A0ABR9K8E0_9ACTN</name>
<dbReference type="Proteomes" id="UP000661607">
    <property type="component" value="Unassembled WGS sequence"/>
</dbReference>
<reference evidence="1 2" key="1">
    <citation type="submission" date="2020-10" db="EMBL/GenBank/DDBJ databases">
        <title>Sequencing the genomes of 1000 actinobacteria strains.</title>
        <authorList>
            <person name="Klenk H.-P."/>
        </authorList>
    </citation>
    <scope>NUCLEOTIDE SEQUENCE [LARGE SCALE GENOMIC DNA]</scope>
    <source>
        <strain evidence="1 2">DSM 43748</strain>
    </source>
</reference>
<dbReference type="EMBL" id="JADBEF010000001">
    <property type="protein sequence ID" value="MBE1558279.1"/>
    <property type="molecule type" value="Genomic_DNA"/>
</dbReference>
<organism evidence="1 2">
    <name type="scientific">Nonomuraea africana</name>
    <dbReference type="NCBI Taxonomy" id="46171"/>
    <lineage>
        <taxon>Bacteria</taxon>
        <taxon>Bacillati</taxon>
        <taxon>Actinomycetota</taxon>
        <taxon>Actinomycetes</taxon>
        <taxon>Streptosporangiales</taxon>
        <taxon>Streptosporangiaceae</taxon>
        <taxon>Nonomuraea</taxon>
    </lineage>
</organism>
<gene>
    <name evidence="1" type="ORF">H4W81_001058</name>
</gene>
<dbReference type="RefSeq" id="WP_397127187.1">
    <property type="nucleotide sequence ID" value="NZ_BAAASY010000036.1"/>
</dbReference>
<evidence type="ECO:0000313" key="2">
    <source>
        <dbReference type="Proteomes" id="UP000661607"/>
    </source>
</evidence>
<keyword evidence="2" id="KW-1185">Reference proteome</keyword>
<accession>A0ABR9K8E0</accession>
<evidence type="ECO:0000313" key="1">
    <source>
        <dbReference type="EMBL" id="MBE1558279.1"/>
    </source>
</evidence>
<dbReference type="Gene3D" id="3.30.70.20">
    <property type="match status" value="1"/>
</dbReference>